<comment type="catalytic activity">
    <reaction evidence="1">
        <text>ATP + H2O = ADP + phosphate + H(+)</text>
        <dbReference type="Rhea" id="RHEA:13065"/>
        <dbReference type="ChEBI" id="CHEBI:15377"/>
        <dbReference type="ChEBI" id="CHEBI:15378"/>
        <dbReference type="ChEBI" id="CHEBI:30616"/>
        <dbReference type="ChEBI" id="CHEBI:43474"/>
        <dbReference type="ChEBI" id="CHEBI:456216"/>
        <dbReference type="EC" id="5.6.2.3"/>
    </reaction>
</comment>
<dbReference type="AlphaFoldDB" id="A0A699KEW1"/>
<dbReference type="GO" id="GO:0005524">
    <property type="term" value="F:ATP binding"/>
    <property type="evidence" value="ECO:0007669"/>
    <property type="project" value="UniProtKB-KW"/>
</dbReference>
<dbReference type="GO" id="GO:0006310">
    <property type="term" value="P:DNA recombination"/>
    <property type="evidence" value="ECO:0007669"/>
    <property type="project" value="UniProtKB-KW"/>
</dbReference>
<dbReference type="GO" id="GO:0043139">
    <property type="term" value="F:5'-3' DNA helicase activity"/>
    <property type="evidence" value="ECO:0007669"/>
    <property type="project" value="UniProtKB-EC"/>
</dbReference>
<dbReference type="EMBL" id="BKCJ010512892">
    <property type="protein sequence ID" value="GFA91294.1"/>
    <property type="molecule type" value="Genomic_DNA"/>
</dbReference>
<keyword evidence="1" id="KW-0234">DNA repair</keyword>
<keyword evidence="1" id="KW-0067">ATP-binding</keyword>
<comment type="similarity">
    <text evidence="1">Belongs to the helicase family.</text>
</comment>
<keyword evidence="1" id="KW-0233">DNA recombination</keyword>
<comment type="cofactor">
    <cofactor evidence="1">
        <name>Mg(2+)</name>
        <dbReference type="ChEBI" id="CHEBI:18420"/>
    </cofactor>
</comment>
<dbReference type="GO" id="GO:0000723">
    <property type="term" value="P:telomere maintenance"/>
    <property type="evidence" value="ECO:0007669"/>
    <property type="project" value="InterPro"/>
</dbReference>
<feature type="domain" description="DNA helicase Pif1-like DEAD-box helicase" evidence="2">
    <location>
        <begin position="105"/>
        <end position="195"/>
    </location>
</feature>
<sequence>MLLNVVRGAQSFTDLKMVNKINYATFKAACFAYPKLNLTDGQVRNYCLLEIQDILNTHGKSLTDFKDHPQPNPNLLTNLDNRLLREALSFDANKSKVEHGKLHSMLNPKQRLIYEHIIESMHNDKGQFYFIHGPGGTGKTFLYKTIIARLRLEQMIVLAVASSSIASLLLPAARTTHSRFVIPLELMENSTCALDKTLQDILGYKNQARRNRIFGGMTVLLGGDFWQILAVIPNAKRPE</sequence>
<reference evidence="3" key="1">
    <citation type="journal article" date="2019" name="Sci. Rep.">
        <title>Draft genome of Tanacetum cinerariifolium, the natural source of mosquito coil.</title>
        <authorList>
            <person name="Yamashiro T."/>
            <person name="Shiraishi A."/>
            <person name="Satake H."/>
            <person name="Nakayama K."/>
        </authorList>
    </citation>
    <scope>NUCLEOTIDE SEQUENCE</scope>
</reference>
<dbReference type="SUPFAM" id="SSF52540">
    <property type="entry name" value="P-loop containing nucleoside triphosphate hydrolases"/>
    <property type="match status" value="1"/>
</dbReference>
<dbReference type="GO" id="GO:0016787">
    <property type="term" value="F:hydrolase activity"/>
    <property type="evidence" value="ECO:0007669"/>
    <property type="project" value="UniProtKB-KW"/>
</dbReference>
<name>A0A699KEW1_TANCI</name>
<keyword evidence="1" id="KW-0547">Nucleotide-binding</keyword>
<proteinExistence type="inferred from homology"/>
<dbReference type="Pfam" id="PF05970">
    <property type="entry name" value="PIF1"/>
    <property type="match status" value="1"/>
</dbReference>
<dbReference type="EC" id="5.6.2.3" evidence="1"/>
<keyword evidence="1 3" id="KW-0347">Helicase</keyword>
<dbReference type="InterPro" id="IPR027417">
    <property type="entry name" value="P-loop_NTPase"/>
</dbReference>
<comment type="caution">
    <text evidence="3">The sequence shown here is derived from an EMBL/GenBank/DDBJ whole genome shotgun (WGS) entry which is preliminary data.</text>
</comment>
<dbReference type="InterPro" id="IPR010285">
    <property type="entry name" value="DNA_helicase_pif1-like_DEAD"/>
</dbReference>
<gene>
    <name evidence="3" type="ORF">Tci_663266</name>
</gene>
<evidence type="ECO:0000256" key="1">
    <source>
        <dbReference type="RuleBase" id="RU363044"/>
    </source>
</evidence>
<dbReference type="PANTHER" id="PTHR10492:SF93">
    <property type="entry name" value="ATP-DEPENDENT DNA HELICASE"/>
    <property type="match status" value="1"/>
</dbReference>
<keyword evidence="1" id="KW-0227">DNA damage</keyword>
<accession>A0A699KEW1</accession>
<dbReference type="Gene3D" id="3.40.50.300">
    <property type="entry name" value="P-loop containing nucleotide triphosphate hydrolases"/>
    <property type="match status" value="1"/>
</dbReference>
<dbReference type="PANTHER" id="PTHR10492">
    <property type="match status" value="1"/>
</dbReference>
<evidence type="ECO:0000313" key="3">
    <source>
        <dbReference type="EMBL" id="GFA91294.1"/>
    </source>
</evidence>
<feature type="non-terminal residue" evidence="3">
    <location>
        <position position="239"/>
    </location>
</feature>
<evidence type="ECO:0000259" key="2">
    <source>
        <dbReference type="Pfam" id="PF05970"/>
    </source>
</evidence>
<keyword evidence="1" id="KW-0378">Hydrolase</keyword>
<dbReference type="GO" id="GO:0006281">
    <property type="term" value="P:DNA repair"/>
    <property type="evidence" value="ECO:0007669"/>
    <property type="project" value="UniProtKB-KW"/>
</dbReference>
<protein>
    <recommendedName>
        <fullName evidence="1">ATP-dependent DNA helicase</fullName>
        <ecNumber evidence="1">5.6.2.3</ecNumber>
    </recommendedName>
</protein>
<organism evidence="3">
    <name type="scientific">Tanacetum cinerariifolium</name>
    <name type="common">Dalmatian daisy</name>
    <name type="synonym">Chrysanthemum cinerariifolium</name>
    <dbReference type="NCBI Taxonomy" id="118510"/>
    <lineage>
        <taxon>Eukaryota</taxon>
        <taxon>Viridiplantae</taxon>
        <taxon>Streptophyta</taxon>
        <taxon>Embryophyta</taxon>
        <taxon>Tracheophyta</taxon>
        <taxon>Spermatophyta</taxon>
        <taxon>Magnoliopsida</taxon>
        <taxon>eudicotyledons</taxon>
        <taxon>Gunneridae</taxon>
        <taxon>Pentapetalae</taxon>
        <taxon>asterids</taxon>
        <taxon>campanulids</taxon>
        <taxon>Asterales</taxon>
        <taxon>Asteraceae</taxon>
        <taxon>Asteroideae</taxon>
        <taxon>Anthemideae</taxon>
        <taxon>Anthemidinae</taxon>
        <taxon>Tanacetum</taxon>
    </lineage>
</organism>